<reference evidence="2 3" key="1">
    <citation type="submission" date="2020-11" db="EMBL/GenBank/DDBJ databases">
        <authorList>
            <person name="Wallbank WR R."/>
            <person name="Pardo Diaz C."/>
            <person name="Kozak K."/>
            <person name="Martin S."/>
            <person name="Jiggins C."/>
            <person name="Moest M."/>
            <person name="Warren A I."/>
            <person name="Generalovic N T."/>
            <person name="Byers J.R.P. K."/>
            <person name="Montejo-Kovacevich G."/>
            <person name="Yen C E."/>
        </authorList>
    </citation>
    <scope>NUCLEOTIDE SEQUENCE [LARGE SCALE GENOMIC DNA]</scope>
</reference>
<keyword evidence="3" id="KW-1185">Reference proteome</keyword>
<dbReference type="PANTHER" id="PTHR45749">
    <property type="match status" value="1"/>
</dbReference>
<gene>
    <name evidence="2" type="ORF">HERILL_LOCUS16136</name>
</gene>
<evidence type="ECO:0000313" key="3">
    <source>
        <dbReference type="Proteomes" id="UP000594454"/>
    </source>
</evidence>
<accession>A0A7R8V999</accession>
<dbReference type="Proteomes" id="UP000594454">
    <property type="component" value="Chromosome 7"/>
</dbReference>
<dbReference type="InterPro" id="IPR025398">
    <property type="entry name" value="DUF4371"/>
</dbReference>
<protein>
    <recommendedName>
        <fullName evidence="1">DUF4371 domain-containing protein</fullName>
    </recommendedName>
</protein>
<dbReference type="InParanoid" id="A0A7R8V999"/>
<feature type="domain" description="DUF4371" evidence="1">
    <location>
        <begin position="13"/>
        <end position="209"/>
    </location>
</feature>
<dbReference type="EMBL" id="LR899015">
    <property type="protein sequence ID" value="CAD7093880.1"/>
    <property type="molecule type" value="Genomic_DNA"/>
</dbReference>
<organism evidence="2 3">
    <name type="scientific">Hermetia illucens</name>
    <name type="common">Black soldier fly</name>
    <dbReference type="NCBI Taxonomy" id="343691"/>
    <lineage>
        <taxon>Eukaryota</taxon>
        <taxon>Metazoa</taxon>
        <taxon>Ecdysozoa</taxon>
        <taxon>Arthropoda</taxon>
        <taxon>Hexapoda</taxon>
        <taxon>Insecta</taxon>
        <taxon>Pterygota</taxon>
        <taxon>Neoptera</taxon>
        <taxon>Endopterygota</taxon>
        <taxon>Diptera</taxon>
        <taxon>Brachycera</taxon>
        <taxon>Stratiomyomorpha</taxon>
        <taxon>Stratiomyidae</taxon>
        <taxon>Hermetiinae</taxon>
        <taxon>Hermetia</taxon>
    </lineage>
</organism>
<proteinExistence type="predicted"/>
<evidence type="ECO:0000313" key="2">
    <source>
        <dbReference type="EMBL" id="CAD7093880.1"/>
    </source>
</evidence>
<evidence type="ECO:0000259" key="1">
    <source>
        <dbReference type="Pfam" id="PF14291"/>
    </source>
</evidence>
<dbReference type="OMA" id="HRHENTK"/>
<sequence>MVQWLSFEKGIKHGNTIDEENERSIQESQKYWYILFESLVDIINYSASHNLAFQGYLECFDPNHIENSGNFIDLSKLLSKYDLTLHNHLSRINKKQLNNHYLSPQIQSEVNSLMSQAIVNEVVGKIKQAKYYVIMPNCIRDITLIEQMSVILRCVNTSTGNLEEHFLGESETTGGSLTNVIRNELGKHQLNIQICRGQGCDNGVNMVGIKKGVKSRILTINPRAFLTPCDCHSWNLILVDTTNTSSIAKVFFGWIQKVNVRFSKSSKRWDLVKDKYLLQWLTV</sequence>
<name>A0A7R8V999_HERIL</name>
<dbReference type="OrthoDB" id="8045002at2759"/>
<dbReference type="AlphaFoldDB" id="A0A7R8V999"/>
<dbReference type="PANTHER" id="PTHR45749:SF21">
    <property type="entry name" value="DUF4371 DOMAIN-CONTAINING PROTEIN"/>
    <property type="match status" value="1"/>
</dbReference>
<dbReference type="Pfam" id="PF14291">
    <property type="entry name" value="DUF4371"/>
    <property type="match status" value="1"/>
</dbReference>